<reference evidence="5" key="1">
    <citation type="submission" date="2021-06" db="EMBL/GenBank/DDBJ databases">
        <authorList>
            <person name="Hodson N. C."/>
            <person name="Mongue J. A."/>
            <person name="Jaron S. K."/>
        </authorList>
    </citation>
    <scope>NUCLEOTIDE SEQUENCE</scope>
</reference>
<dbReference type="OrthoDB" id="19653at2759"/>
<dbReference type="PANTHER" id="PTHR11559">
    <property type="entry name" value="CARBOXYLESTERASE"/>
    <property type="match status" value="1"/>
</dbReference>
<dbReference type="GO" id="GO:0052689">
    <property type="term" value="F:carboxylic ester hydrolase activity"/>
    <property type="evidence" value="ECO:0007669"/>
    <property type="project" value="UniProtKB-KW"/>
</dbReference>
<protein>
    <recommendedName>
        <fullName evidence="3">Carboxylic ester hydrolase</fullName>
        <ecNumber evidence="3">3.1.1.-</ecNumber>
    </recommendedName>
</protein>
<evidence type="ECO:0000313" key="5">
    <source>
        <dbReference type="EMBL" id="CAG7816713.1"/>
    </source>
</evidence>
<organism evidence="5 6">
    <name type="scientific">Allacma fusca</name>
    <dbReference type="NCBI Taxonomy" id="39272"/>
    <lineage>
        <taxon>Eukaryota</taxon>
        <taxon>Metazoa</taxon>
        <taxon>Ecdysozoa</taxon>
        <taxon>Arthropoda</taxon>
        <taxon>Hexapoda</taxon>
        <taxon>Collembola</taxon>
        <taxon>Symphypleona</taxon>
        <taxon>Sminthuridae</taxon>
        <taxon>Allacma</taxon>
    </lineage>
</organism>
<dbReference type="EMBL" id="CAJVCH010376527">
    <property type="protein sequence ID" value="CAG7816713.1"/>
    <property type="molecule type" value="Genomic_DNA"/>
</dbReference>
<dbReference type="AlphaFoldDB" id="A0A8J2KH04"/>
<keyword evidence="6" id="KW-1185">Reference proteome</keyword>
<feature type="non-terminal residue" evidence="5">
    <location>
        <position position="1"/>
    </location>
</feature>
<evidence type="ECO:0000256" key="1">
    <source>
        <dbReference type="ARBA" id="ARBA00022487"/>
    </source>
</evidence>
<dbReference type="InterPro" id="IPR050309">
    <property type="entry name" value="Type-B_Carboxylest/Lipase"/>
</dbReference>
<keyword evidence="1" id="KW-0719">Serine esterase</keyword>
<keyword evidence="2" id="KW-0325">Glycoprotein</keyword>
<dbReference type="InterPro" id="IPR002018">
    <property type="entry name" value="CarbesteraseB"/>
</dbReference>
<dbReference type="Proteomes" id="UP000708208">
    <property type="component" value="Unassembled WGS sequence"/>
</dbReference>
<gene>
    <name evidence="5" type="ORF">AFUS01_LOCUS27317</name>
</gene>
<dbReference type="PROSITE" id="PS00122">
    <property type="entry name" value="CARBOXYLESTERASE_B_1"/>
    <property type="match status" value="1"/>
</dbReference>
<comment type="caution">
    <text evidence="5">The sequence shown here is derived from an EMBL/GenBank/DDBJ whole genome shotgun (WGS) entry which is preliminary data.</text>
</comment>
<evidence type="ECO:0000259" key="4">
    <source>
        <dbReference type="Pfam" id="PF00135"/>
    </source>
</evidence>
<evidence type="ECO:0000313" key="6">
    <source>
        <dbReference type="Proteomes" id="UP000708208"/>
    </source>
</evidence>
<keyword evidence="3" id="KW-0378">Hydrolase</keyword>
<comment type="similarity">
    <text evidence="3">Belongs to the type-B carboxylesterase/lipase family.</text>
</comment>
<evidence type="ECO:0000256" key="2">
    <source>
        <dbReference type="ARBA" id="ARBA00023180"/>
    </source>
</evidence>
<feature type="non-terminal residue" evidence="5">
    <location>
        <position position="81"/>
    </location>
</feature>
<name>A0A8J2KH04_9HEXA</name>
<sequence>DEDVVYVNPNYRVGAFGFLNNGDTTIRGNMGLKDQTLALRWVKDNIQAFGGDPKNITIFGQSSGGTSIHYLTLSPSTEGLF</sequence>
<accession>A0A8J2KH04</accession>
<proteinExistence type="inferred from homology"/>
<feature type="domain" description="Carboxylesterase type B" evidence="4">
    <location>
        <begin position="2"/>
        <end position="81"/>
    </location>
</feature>
<evidence type="ECO:0000256" key="3">
    <source>
        <dbReference type="RuleBase" id="RU361235"/>
    </source>
</evidence>
<dbReference type="InterPro" id="IPR019826">
    <property type="entry name" value="Carboxylesterase_B_AS"/>
</dbReference>
<dbReference type="Pfam" id="PF00135">
    <property type="entry name" value="COesterase"/>
    <property type="match status" value="1"/>
</dbReference>
<dbReference type="EC" id="3.1.1.-" evidence="3"/>